<protein>
    <submittedName>
        <fullName evidence="2">von willebrand factor type A (VWA) domain was originally protein</fullName>
    </submittedName>
</protein>
<gene>
    <name evidence="2" type="ORF">TTHERM_00471620</name>
</gene>
<dbReference type="PROSITE" id="PS50817">
    <property type="entry name" value="INTEIN_N_TER"/>
    <property type="match status" value="1"/>
</dbReference>
<keyword evidence="3" id="KW-1185">Reference proteome</keyword>
<dbReference type="SUPFAM" id="SSF51294">
    <property type="entry name" value="Hedgehog/intein (Hint) domain"/>
    <property type="match status" value="1"/>
</dbReference>
<dbReference type="PANTHER" id="PTHR10579">
    <property type="entry name" value="CALCIUM-ACTIVATED CHLORIDE CHANNEL REGULATOR"/>
    <property type="match status" value="1"/>
</dbReference>
<dbReference type="eggNOG" id="ENOG502REND">
    <property type="taxonomic scope" value="Eukaryota"/>
</dbReference>
<dbReference type="InterPro" id="IPR006141">
    <property type="entry name" value="Intein_N"/>
</dbReference>
<dbReference type="PROSITE" id="PS50234">
    <property type="entry name" value="VWFA"/>
    <property type="match status" value="1"/>
</dbReference>
<dbReference type="AlphaFoldDB" id="I7M030"/>
<dbReference type="Gene3D" id="2.170.16.10">
    <property type="entry name" value="Hedgehog/Intein (Hint) domain"/>
    <property type="match status" value="1"/>
</dbReference>
<dbReference type="SMART" id="SM00327">
    <property type="entry name" value="VWA"/>
    <property type="match status" value="1"/>
</dbReference>
<evidence type="ECO:0000313" key="3">
    <source>
        <dbReference type="Proteomes" id="UP000009168"/>
    </source>
</evidence>
<dbReference type="Gene3D" id="3.40.50.410">
    <property type="entry name" value="von Willebrand factor, type A domain"/>
    <property type="match status" value="1"/>
</dbReference>
<dbReference type="CDD" id="cd00081">
    <property type="entry name" value="Hint"/>
    <property type="match status" value="1"/>
</dbReference>
<dbReference type="GO" id="GO:0016539">
    <property type="term" value="P:intein-mediated protein splicing"/>
    <property type="evidence" value="ECO:0007669"/>
    <property type="project" value="InterPro"/>
</dbReference>
<organism evidence="2 3">
    <name type="scientific">Tetrahymena thermophila (strain SB210)</name>
    <dbReference type="NCBI Taxonomy" id="312017"/>
    <lineage>
        <taxon>Eukaryota</taxon>
        <taxon>Sar</taxon>
        <taxon>Alveolata</taxon>
        <taxon>Ciliophora</taxon>
        <taxon>Intramacronucleata</taxon>
        <taxon>Oligohymenophorea</taxon>
        <taxon>Hymenostomatida</taxon>
        <taxon>Tetrahymenina</taxon>
        <taxon>Tetrahymenidae</taxon>
        <taxon>Tetrahymena</taxon>
    </lineage>
</organism>
<dbReference type="SMR" id="I7M030"/>
<dbReference type="OrthoDB" id="309945at2759"/>
<dbReference type="InterPro" id="IPR036844">
    <property type="entry name" value="Hint_dom_sf"/>
</dbReference>
<dbReference type="InterPro" id="IPR051266">
    <property type="entry name" value="CLCR"/>
</dbReference>
<keyword evidence="4" id="KW-0002">3D-structure</keyword>
<evidence type="ECO:0007829" key="4">
    <source>
        <dbReference type="PDB" id="8R2C"/>
    </source>
</evidence>
<dbReference type="SUPFAM" id="SSF53300">
    <property type="entry name" value="vWA-like"/>
    <property type="match status" value="1"/>
</dbReference>
<sequence length="680" mass="77327">MESEFVKPISHQLTVKESIKDNKLRISLIPPASIKRRTNSNICCVVDVSGSMGTEANSNSSVSSSENYCLSILDIVQHALKMIVNTLTPDDDLSLVVFSSMAIEVFDTLRMDDANKILAIDKIEKLEASGSTNLQHGIQVGLNILSKSKSQNRNQAMYVLTDGQPDDRNVMQFLKKYKKDNPQLRCTISTFGFGSSCDSELLDEIAREYNGMYSFIPDATLIATAFANALANTLTVFANYVQLRVKSLNSFKFNVPPQQPISSKSISKQQDVIIYGGVVNIQQNRDYILDILEMPQDENLPYAQVEVIYQESFRSDKQKNEKIEDKIVMATLNSREYEQDFDNHIYRYKVISAIDESIKSYKKNQQSSDIKNRLMNLIEKMEEIHDQNDRHFDGIYKDLVRTVSEAFKDAKTFTSWGEHYLTSLLRAHLIQQCNTFKDPGVQHYGKDTFKEIRAVADETFVKMPPPKPYSRANYYDQIQQASQTVQVSQQSNQSSSSYSSAYNMNDYHNYSSGGCMHGDSLVQLSDSSFKMVKEVKKGDKVICPLLENQCVEVECVVLSKCEDGTKEFVQLGTDLWITPKHPIRVNGEWKYPKELGQTVVKTSDYIYQFVLKTGHTMNIGGYECICLGHNFQERVAYHPYLGSQAVVEDLKQMKGWKEGKVIIRSRVRDQITNQVKAFIQ</sequence>
<evidence type="ECO:0000259" key="1">
    <source>
        <dbReference type="PROSITE" id="PS50234"/>
    </source>
</evidence>
<dbReference type="PDB" id="8R2C">
    <property type="method" value="X-ray"/>
    <property type="resolution" value="1.80 A"/>
    <property type="chains" value="A=512-680"/>
</dbReference>
<accession>I7M030</accession>
<dbReference type="RefSeq" id="XP_001033046.1">
    <property type="nucleotide sequence ID" value="XM_001033046.1"/>
</dbReference>
<evidence type="ECO:0000313" key="2">
    <source>
        <dbReference type="EMBL" id="EAR85383.1"/>
    </source>
</evidence>
<dbReference type="GeneID" id="7832243"/>
<reference evidence="4" key="2">
    <citation type="journal article" date="2024" name="FEBS Lett.">
        <title>The three-dimensional structure of the Vint domain from Tetrahymena thermophila suggests a ligand-regulated cleavage mechanism by the HINT fold.</title>
        <authorList>
            <person name="Iwai H."/>
            <person name="Beyer H.M."/>
            <person name="Johansson J.E.M."/>
            <person name="Li M."/>
            <person name="Wlodawer A."/>
        </authorList>
    </citation>
    <scope>X-RAY CRYSTALLOGRAPHY (1.80 ANGSTROMS) OF 512-680</scope>
</reference>
<dbReference type="Pfam" id="PF14623">
    <property type="entry name" value="Vint"/>
    <property type="match status" value="1"/>
</dbReference>
<dbReference type="InterPro" id="IPR036465">
    <property type="entry name" value="vWFA_dom_sf"/>
</dbReference>
<dbReference type="InParanoid" id="I7M030"/>
<dbReference type="InterPro" id="IPR032838">
    <property type="entry name" value="Vwaint_dom"/>
</dbReference>
<reference evidence="3" key="1">
    <citation type="journal article" date="2006" name="PLoS Biol.">
        <title>Macronuclear genome sequence of the ciliate Tetrahymena thermophila, a model eukaryote.</title>
        <authorList>
            <person name="Eisen J.A."/>
            <person name="Coyne R.S."/>
            <person name="Wu M."/>
            <person name="Wu D."/>
            <person name="Thiagarajan M."/>
            <person name="Wortman J.R."/>
            <person name="Badger J.H."/>
            <person name="Ren Q."/>
            <person name="Amedeo P."/>
            <person name="Jones K.M."/>
            <person name="Tallon L.J."/>
            <person name="Delcher A.L."/>
            <person name="Salzberg S.L."/>
            <person name="Silva J.C."/>
            <person name="Haas B.J."/>
            <person name="Majoros W.H."/>
            <person name="Farzad M."/>
            <person name="Carlton J.M."/>
            <person name="Smith R.K. Jr."/>
            <person name="Garg J."/>
            <person name="Pearlman R.E."/>
            <person name="Karrer K.M."/>
            <person name="Sun L."/>
            <person name="Manning G."/>
            <person name="Elde N.C."/>
            <person name="Turkewitz A.P."/>
            <person name="Asai D.J."/>
            <person name="Wilkes D.E."/>
            <person name="Wang Y."/>
            <person name="Cai H."/>
            <person name="Collins K."/>
            <person name="Stewart B.A."/>
            <person name="Lee S.R."/>
            <person name="Wilamowska K."/>
            <person name="Weinberg Z."/>
            <person name="Ruzzo W.L."/>
            <person name="Wloga D."/>
            <person name="Gaertig J."/>
            <person name="Frankel J."/>
            <person name="Tsao C.-C."/>
            <person name="Gorovsky M.A."/>
            <person name="Keeling P.J."/>
            <person name="Waller R.F."/>
            <person name="Patron N.J."/>
            <person name="Cherry J.M."/>
            <person name="Stover N.A."/>
            <person name="Krieger C.J."/>
            <person name="del Toro C."/>
            <person name="Ryder H.F."/>
            <person name="Williamson S.C."/>
            <person name="Barbeau R.A."/>
            <person name="Hamilton E.P."/>
            <person name="Orias E."/>
        </authorList>
    </citation>
    <scope>NUCLEOTIDE SEQUENCE [LARGE SCALE GENOMIC DNA]</scope>
    <source>
        <strain evidence="3">SB210</strain>
    </source>
</reference>
<dbReference type="Proteomes" id="UP000009168">
    <property type="component" value="Unassembled WGS sequence"/>
</dbReference>
<dbReference type="Pfam" id="PF13768">
    <property type="entry name" value="VWA_3"/>
    <property type="match status" value="1"/>
</dbReference>
<feature type="domain" description="VWFA" evidence="1">
    <location>
        <begin position="41"/>
        <end position="230"/>
    </location>
</feature>
<dbReference type="STRING" id="312017.I7M030"/>
<dbReference type="Pfam" id="PF14624">
    <property type="entry name" value="Vwaint"/>
    <property type="match status" value="1"/>
</dbReference>
<dbReference type="KEGG" id="tet:TTHERM_00471620"/>
<dbReference type="InterPro" id="IPR039510">
    <property type="entry name" value="Vint_dom"/>
</dbReference>
<dbReference type="EMBL" id="GG662622">
    <property type="protein sequence ID" value="EAR85383.1"/>
    <property type="molecule type" value="Genomic_DNA"/>
</dbReference>
<dbReference type="HOGENOM" id="CLU_013635_0_0_1"/>
<dbReference type="PANTHER" id="PTHR10579:SF156">
    <property type="entry name" value="VWFA DOMAIN-CONTAINING PROTEIN"/>
    <property type="match status" value="1"/>
</dbReference>
<name>I7M030_TETTS</name>
<proteinExistence type="evidence at protein level"/>
<dbReference type="InterPro" id="IPR002035">
    <property type="entry name" value="VWF_A"/>
</dbReference>